<protein>
    <submittedName>
        <fullName evidence="2">PaaX-like protein C-terminal domain-containing protein</fullName>
    </submittedName>
</protein>
<proteinExistence type="predicted"/>
<organism evidence="2 3">
    <name type="scientific">Pseudonocardia oroxyli</name>
    <dbReference type="NCBI Taxonomy" id="366584"/>
    <lineage>
        <taxon>Bacteria</taxon>
        <taxon>Bacillati</taxon>
        <taxon>Actinomycetota</taxon>
        <taxon>Actinomycetes</taxon>
        <taxon>Pseudonocardiales</taxon>
        <taxon>Pseudonocardiaceae</taxon>
        <taxon>Pseudonocardia</taxon>
    </lineage>
</organism>
<accession>A0A1G7JF30</accession>
<dbReference type="STRING" id="366584.SAMN05216377_10434"/>
<evidence type="ECO:0000313" key="3">
    <source>
        <dbReference type="Proteomes" id="UP000198967"/>
    </source>
</evidence>
<dbReference type="Proteomes" id="UP000198967">
    <property type="component" value="Unassembled WGS sequence"/>
</dbReference>
<feature type="domain" description="Transcriptional repressor PaaX-like C-terminal" evidence="1">
    <location>
        <begin position="55"/>
        <end position="139"/>
    </location>
</feature>
<dbReference type="EMBL" id="FNBE01000004">
    <property type="protein sequence ID" value="SDF23528.1"/>
    <property type="molecule type" value="Genomic_DNA"/>
</dbReference>
<dbReference type="InterPro" id="IPR013225">
    <property type="entry name" value="PaaX_C"/>
</dbReference>
<dbReference type="Pfam" id="PF08223">
    <property type="entry name" value="PaaX_C"/>
    <property type="match status" value="1"/>
</dbReference>
<sequence>MSGYGPLRAGLWIKSRDEWPVLRDQLGPPPSGARIAPVQLRLAQDDARAAAAEAWDLDTVAARLRAAEQRIRSVRPATRPDGATLRAYHELVRPVFQTLLETPGLPAPLLPADWPRDALLATLGDAIGHFQPAAGAYLRELLARYD</sequence>
<evidence type="ECO:0000313" key="2">
    <source>
        <dbReference type="EMBL" id="SDF23528.1"/>
    </source>
</evidence>
<reference evidence="2 3" key="1">
    <citation type="submission" date="2016-10" db="EMBL/GenBank/DDBJ databases">
        <authorList>
            <person name="de Groot N.N."/>
        </authorList>
    </citation>
    <scope>NUCLEOTIDE SEQUENCE [LARGE SCALE GENOMIC DNA]</scope>
    <source>
        <strain evidence="2 3">CGMCC 4.3143</strain>
    </source>
</reference>
<evidence type="ECO:0000259" key="1">
    <source>
        <dbReference type="Pfam" id="PF08223"/>
    </source>
</evidence>
<name>A0A1G7JF30_PSEOR</name>
<gene>
    <name evidence="2" type="ORF">SAMN05216377_10434</name>
</gene>
<keyword evidence="3" id="KW-1185">Reference proteome</keyword>
<dbReference type="AlphaFoldDB" id="A0A1G7JF30"/>